<feature type="transmembrane region" description="Helical" evidence="8">
    <location>
        <begin position="191"/>
        <end position="222"/>
    </location>
</feature>
<dbReference type="Pfam" id="PF13231">
    <property type="entry name" value="PMT_2"/>
    <property type="match status" value="1"/>
</dbReference>
<feature type="domain" description="Glycosyltransferase RgtA/B/C/D-like" evidence="9">
    <location>
        <begin position="90"/>
        <end position="249"/>
    </location>
</feature>
<dbReference type="PANTHER" id="PTHR33908:SF3">
    <property type="entry name" value="UNDECAPRENYL PHOSPHATE-ALPHA-4-AMINO-4-DEOXY-L-ARABINOSE ARABINOSYL TRANSFERASE"/>
    <property type="match status" value="1"/>
</dbReference>
<dbReference type="GO" id="GO:0016763">
    <property type="term" value="F:pentosyltransferase activity"/>
    <property type="evidence" value="ECO:0007669"/>
    <property type="project" value="TreeGrafter"/>
</dbReference>
<dbReference type="GO" id="GO:0005886">
    <property type="term" value="C:plasma membrane"/>
    <property type="evidence" value="ECO:0007669"/>
    <property type="project" value="UniProtKB-SubCell"/>
</dbReference>
<accession>A0A316GUA3</accession>
<comment type="caution">
    <text evidence="10">The sequence shown here is derived from an EMBL/GenBank/DDBJ whole genome shotgun (WGS) entry which is preliminary data.</text>
</comment>
<dbReference type="GO" id="GO:0009103">
    <property type="term" value="P:lipopolysaccharide biosynthetic process"/>
    <property type="evidence" value="ECO:0007669"/>
    <property type="project" value="UniProtKB-ARBA"/>
</dbReference>
<keyword evidence="4 10" id="KW-0808">Transferase</keyword>
<sequence length="578" mass="66011">MLRRQNTCRGIIKFSYFWAYFIVVDSTVSIFSAQRRPYFIVLIFAIAINVAGIGIKFFTDDPALYSALARSIAQSNNFTDLIYHGADWLDKPHFPFWVIAISFKIFGVNTIAYKLPALLFFFMAVIYTYKLAKKFYGDETAIMAILILLTAQHSVMSNTDVRAEPYIMGLLMGAVYHYYKVKERARFVDMFLASLFTACAVMTKGIYLLIPIGASIIGDYLFRRNIRGLFHWKWLLSFILVMLFITPELYSVYTQFDLHPEKVVFGRNGISGIHWFLWDSQFGRFNNNGYITNTHGDKLFFVHTLLWAFSPWAIILFYALFATIRKMVKGIAQPEYLCISGGVLMLLIFSASKFQLPFYTNILFPFFAIITAVVIKSLKAGGGLTFFRVTQYLFAGLLIIAVIALNFIFAPERWPVFIVLLAGLVLIAVYIFKQRQPTWQPVFLFTCAAAIFVNLYLTTVAYPIIVSYRGDLSAAEYLNQNYPGQKVSAAVLSNTFDFYYRGAATYTDIGHILKTDSLKKQIIVADEKVIAGLKEKGVAFTTIKAFEDYPKENLSLPFIIKSKRQGTLDHFYLIRLNQ</sequence>
<dbReference type="GO" id="GO:0010041">
    <property type="term" value="P:response to iron(III) ion"/>
    <property type="evidence" value="ECO:0007669"/>
    <property type="project" value="TreeGrafter"/>
</dbReference>
<keyword evidence="11" id="KW-1185">Reference proteome</keyword>
<dbReference type="PANTHER" id="PTHR33908">
    <property type="entry name" value="MANNOSYLTRANSFERASE YKCB-RELATED"/>
    <property type="match status" value="1"/>
</dbReference>
<reference evidence="10 11" key="1">
    <citation type="submission" date="2018-05" db="EMBL/GenBank/DDBJ databases">
        <title>Genomic Encyclopedia of Archaeal and Bacterial Type Strains, Phase II (KMG-II): from individual species to whole genera.</title>
        <authorList>
            <person name="Goeker M."/>
        </authorList>
    </citation>
    <scope>NUCLEOTIDE SEQUENCE [LARGE SCALE GENOMIC DNA]</scope>
    <source>
        <strain evidence="10 11">DSM 19975</strain>
    </source>
</reference>
<dbReference type="InterPro" id="IPR050297">
    <property type="entry name" value="LipidA_mod_glycosyltrf_83"/>
</dbReference>
<keyword evidence="2" id="KW-1003">Cell membrane</keyword>
<gene>
    <name evidence="10" type="ORF">LX99_04911</name>
</gene>
<protein>
    <submittedName>
        <fullName evidence="10">4-amino-4-deoxy-L-arabinose transferase-like glycosyltransferase</fullName>
    </submittedName>
</protein>
<feature type="transmembrane region" description="Helical" evidence="8">
    <location>
        <begin position="358"/>
        <end position="378"/>
    </location>
</feature>
<feature type="transmembrane region" description="Helical" evidence="8">
    <location>
        <begin position="444"/>
        <end position="465"/>
    </location>
</feature>
<keyword evidence="6 8" id="KW-1133">Transmembrane helix</keyword>
<evidence type="ECO:0000256" key="7">
    <source>
        <dbReference type="ARBA" id="ARBA00023136"/>
    </source>
</evidence>
<keyword evidence="7 8" id="KW-0472">Membrane</keyword>
<name>A0A316GUA3_9SPHI</name>
<dbReference type="AlphaFoldDB" id="A0A316GUA3"/>
<evidence type="ECO:0000256" key="8">
    <source>
        <dbReference type="SAM" id="Phobius"/>
    </source>
</evidence>
<evidence type="ECO:0000259" key="9">
    <source>
        <dbReference type="Pfam" id="PF13231"/>
    </source>
</evidence>
<evidence type="ECO:0000313" key="10">
    <source>
        <dbReference type="EMBL" id="PWK67053.1"/>
    </source>
</evidence>
<feature type="transmembrane region" description="Helical" evidence="8">
    <location>
        <begin position="336"/>
        <end position="352"/>
    </location>
</feature>
<evidence type="ECO:0000256" key="3">
    <source>
        <dbReference type="ARBA" id="ARBA00022676"/>
    </source>
</evidence>
<evidence type="ECO:0000256" key="2">
    <source>
        <dbReference type="ARBA" id="ARBA00022475"/>
    </source>
</evidence>
<feature type="transmembrane region" description="Helical" evidence="8">
    <location>
        <begin position="390"/>
        <end position="408"/>
    </location>
</feature>
<evidence type="ECO:0000256" key="4">
    <source>
        <dbReference type="ARBA" id="ARBA00022679"/>
    </source>
</evidence>
<feature type="transmembrane region" description="Helical" evidence="8">
    <location>
        <begin position="414"/>
        <end position="432"/>
    </location>
</feature>
<evidence type="ECO:0000313" key="11">
    <source>
        <dbReference type="Proteomes" id="UP000245678"/>
    </source>
</evidence>
<feature type="transmembrane region" description="Helical" evidence="8">
    <location>
        <begin position="234"/>
        <end position="253"/>
    </location>
</feature>
<feature type="transmembrane region" description="Helical" evidence="8">
    <location>
        <begin position="300"/>
        <end position="324"/>
    </location>
</feature>
<feature type="transmembrane region" description="Helical" evidence="8">
    <location>
        <begin position="111"/>
        <end position="129"/>
    </location>
</feature>
<dbReference type="EMBL" id="QGHA01000019">
    <property type="protein sequence ID" value="PWK67053.1"/>
    <property type="molecule type" value="Genomic_DNA"/>
</dbReference>
<evidence type="ECO:0000256" key="5">
    <source>
        <dbReference type="ARBA" id="ARBA00022692"/>
    </source>
</evidence>
<dbReference type="Proteomes" id="UP000245678">
    <property type="component" value="Unassembled WGS sequence"/>
</dbReference>
<feature type="transmembrane region" description="Helical" evidence="8">
    <location>
        <begin position="38"/>
        <end position="58"/>
    </location>
</feature>
<evidence type="ECO:0000256" key="1">
    <source>
        <dbReference type="ARBA" id="ARBA00004651"/>
    </source>
</evidence>
<organism evidence="10 11">
    <name type="scientific">Mucilaginibacter oryzae</name>
    <dbReference type="NCBI Taxonomy" id="468058"/>
    <lineage>
        <taxon>Bacteria</taxon>
        <taxon>Pseudomonadati</taxon>
        <taxon>Bacteroidota</taxon>
        <taxon>Sphingobacteriia</taxon>
        <taxon>Sphingobacteriales</taxon>
        <taxon>Sphingobacteriaceae</taxon>
        <taxon>Mucilaginibacter</taxon>
    </lineage>
</organism>
<proteinExistence type="predicted"/>
<dbReference type="RefSeq" id="WP_109610754.1">
    <property type="nucleotide sequence ID" value="NZ_QGHA01000019.1"/>
</dbReference>
<dbReference type="InterPro" id="IPR038731">
    <property type="entry name" value="RgtA/B/C-like"/>
</dbReference>
<comment type="subcellular location">
    <subcellularLocation>
        <location evidence="1">Cell membrane</location>
        <topology evidence="1">Multi-pass membrane protein</topology>
    </subcellularLocation>
</comment>
<evidence type="ECO:0000256" key="6">
    <source>
        <dbReference type="ARBA" id="ARBA00022989"/>
    </source>
</evidence>
<keyword evidence="3" id="KW-0328">Glycosyltransferase</keyword>
<keyword evidence="5 8" id="KW-0812">Transmembrane</keyword>